<dbReference type="GO" id="GO:0046491">
    <property type="term" value="P:L-methylmalonyl-CoA metabolic process"/>
    <property type="evidence" value="ECO:0007669"/>
    <property type="project" value="TreeGrafter"/>
</dbReference>
<protein>
    <submittedName>
        <fullName evidence="3">Bleomycin resistance protein</fullName>
    </submittedName>
</protein>
<keyword evidence="1" id="KW-0479">Metal-binding</keyword>
<reference evidence="3 4" key="1">
    <citation type="submission" date="2019-03" db="EMBL/GenBank/DDBJ databases">
        <title>This is whole genome sequence of Paenibacillus sp MS74 strain.</title>
        <authorList>
            <person name="Trinh H.N."/>
        </authorList>
    </citation>
    <scope>NUCLEOTIDE SEQUENCE [LARGE SCALE GENOMIC DNA]</scope>
    <source>
        <strain evidence="3 4">MS74</strain>
    </source>
</reference>
<organism evidence="3 4">
    <name type="scientific">Paenibacillus piri</name>
    <dbReference type="NCBI Taxonomy" id="2547395"/>
    <lineage>
        <taxon>Bacteria</taxon>
        <taxon>Bacillati</taxon>
        <taxon>Bacillota</taxon>
        <taxon>Bacilli</taxon>
        <taxon>Bacillales</taxon>
        <taxon>Paenibacillaceae</taxon>
        <taxon>Paenibacillus</taxon>
    </lineage>
</organism>
<comment type="caution">
    <text evidence="3">The sequence shown here is derived from an EMBL/GenBank/DDBJ whole genome shotgun (WGS) entry which is preliminary data.</text>
</comment>
<dbReference type="SUPFAM" id="SSF54593">
    <property type="entry name" value="Glyoxalase/Bleomycin resistance protein/Dihydroxybiphenyl dioxygenase"/>
    <property type="match status" value="1"/>
</dbReference>
<keyword evidence="4" id="KW-1185">Reference proteome</keyword>
<dbReference type="Pfam" id="PF13669">
    <property type="entry name" value="Glyoxalase_4"/>
    <property type="match status" value="1"/>
</dbReference>
<evidence type="ECO:0000313" key="4">
    <source>
        <dbReference type="Proteomes" id="UP000295636"/>
    </source>
</evidence>
<dbReference type="GO" id="GO:0046872">
    <property type="term" value="F:metal ion binding"/>
    <property type="evidence" value="ECO:0007669"/>
    <property type="project" value="UniProtKB-KW"/>
</dbReference>
<dbReference type="AlphaFoldDB" id="A0A4R5KVG9"/>
<dbReference type="PANTHER" id="PTHR43048">
    <property type="entry name" value="METHYLMALONYL-COA EPIMERASE"/>
    <property type="match status" value="1"/>
</dbReference>
<gene>
    <name evidence="3" type="ORF">E1757_09315</name>
</gene>
<proteinExistence type="predicted"/>
<dbReference type="PROSITE" id="PS51819">
    <property type="entry name" value="VOC"/>
    <property type="match status" value="1"/>
</dbReference>
<dbReference type="EMBL" id="SMRT01000003">
    <property type="protein sequence ID" value="TDF98950.1"/>
    <property type="molecule type" value="Genomic_DNA"/>
</dbReference>
<sequence length="157" mass="18209">MEHISTNQIVKIGVVVDNIEQAVKHYAELFQIEPPVIRIPKSDVPVQIPEDGAYTWYRGEYRNVRCKTAVIPLEPIYIELIEPFDEPSPWNEFKERHGQGVHYVAFHVEGFQEHIDLLENKGMGLIQKTEKGHERYAYFDTASKLGVTLEFKERGNQ</sequence>
<evidence type="ECO:0000256" key="1">
    <source>
        <dbReference type="ARBA" id="ARBA00022723"/>
    </source>
</evidence>
<dbReference type="InterPro" id="IPR051785">
    <property type="entry name" value="MMCE/EMCE_epimerase"/>
</dbReference>
<dbReference type="InterPro" id="IPR029068">
    <property type="entry name" value="Glyas_Bleomycin-R_OHBP_Dase"/>
</dbReference>
<dbReference type="GO" id="GO:0004493">
    <property type="term" value="F:methylmalonyl-CoA epimerase activity"/>
    <property type="evidence" value="ECO:0007669"/>
    <property type="project" value="TreeGrafter"/>
</dbReference>
<feature type="domain" description="VOC" evidence="2">
    <location>
        <begin position="8"/>
        <end position="154"/>
    </location>
</feature>
<evidence type="ECO:0000259" key="2">
    <source>
        <dbReference type="PROSITE" id="PS51819"/>
    </source>
</evidence>
<accession>A0A4R5KVG9</accession>
<dbReference type="InterPro" id="IPR037523">
    <property type="entry name" value="VOC_core"/>
</dbReference>
<dbReference type="Gene3D" id="3.10.180.10">
    <property type="entry name" value="2,3-Dihydroxybiphenyl 1,2-Dioxygenase, domain 1"/>
    <property type="match status" value="1"/>
</dbReference>
<evidence type="ECO:0000313" key="3">
    <source>
        <dbReference type="EMBL" id="TDF98950.1"/>
    </source>
</evidence>
<dbReference type="PANTHER" id="PTHR43048:SF3">
    <property type="entry name" value="METHYLMALONYL-COA EPIMERASE, MITOCHONDRIAL"/>
    <property type="match status" value="1"/>
</dbReference>
<dbReference type="OrthoDB" id="9788468at2"/>
<dbReference type="Proteomes" id="UP000295636">
    <property type="component" value="Unassembled WGS sequence"/>
</dbReference>
<name>A0A4R5KVG9_9BACL</name>